<evidence type="ECO:0000313" key="1">
    <source>
        <dbReference type="EMBL" id="WRL47203.1"/>
    </source>
</evidence>
<dbReference type="Pfam" id="PF07357">
    <property type="entry name" value="DRAT"/>
    <property type="match status" value="1"/>
</dbReference>
<accession>A0ABZ1ASX0</accession>
<evidence type="ECO:0000313" key="2">
    <source>
        <dbReference type="Proteomes" id="UP001626593"/>
    </source>
</evidence>
<name>A0ABZ1ASX0_AROEV</name>
<protein>
    <submittedName>
        <fullName evidence="1">NAD(+)--dinitrogen-reductase ADP-D-ribosyltransferase</fullName>
    </submittedName>
</protein>
<dbReference type="InterPro" id="IPR009953">
    <property type="entry name" value="DRA_trans"/>
</dbReference>
<dbReference type="RefSeq" id="WP_407279781.1">
    <property type="nucleotide sequence ID" value="NZ_CP141259.1"/>
</dbReference>
<dbReference type="EMBL" id="CP141259">
    <property type="protein sequence ID" value="WRL47203.1"/>
    <property type="molecule type" value="Genomic_DNA"/>
</dbReference>
<organism evidence="1 2">
    <name type="scientific">Aromatoleum evansii</name>
    <name type="common">Azoarcus evansii</name>
    <dbReference type="NCBI Taxonomy" id="59406"/>
    <lineage>
        <taxon>Bacteria</taxon>
        <taxon>Pseudomonadati</taxon>
        <taxon>Pseudomonadota</taxon>
        <taxon>Betaproteobacteria</taxon>
        <taxon>Rhodocyclales</taxon>
        <taxon>Rhodocyclaceae</taxon>
        <taxon>Aromatoleum</taxon>
    </lineage>
</organism>
<proteinExistence type="predicted"/>
<reference evidence="1 2" key="1">
    <citation type="submission" date="2023-12" db="EMBL/GenBank/DDBJ databases">
        <title>A. evansii MAY27, complete genome.</title>
        <authorList>
            <person name="Wang Y."/>
        </authorList>
    </citation>
    <scope>NUCLEOTIDE SEQUENCE [LARGE SCALE GENOMIC DNA]</scope>
    <source>
        <strain evidence="1 2">MAY27</strain>
    </source>
</reference>
<dbReference type="Proteomes" id="UP001626593">
    <property type="component" value="Chromosome"/>
</dbReference>
<sequence>MKAISATTEPLAGAPAGYGHSTNLVGIPTGLVASVAFNAHPLPLHIHGVRETNRALFAMLADATSVDEAVLAFQIYMRTVFELDLPGERDRTGRKRYRASYLRLLRGWGFDANGREGAVLKGWAEARFGLHPTFHKRPLGRYPSEAWMQYVEDKMHARFHNNCIHAQLDLLYEYAQHMFGRWLYPGRRHLTLYRGVNDFAEHQVVAWLPRAEGRARRAREAIARQNNLVSFTTRRDVADQFGDTILEVEVPLCKIVYCNALMPGPLLRGEGEMLVLGGDYRVRMATL</sequence>
<keyword evidence="2" id="KW-1185">Reference proteome</keyword>
<gene>
    <name evidence="1" type="ORF">U5817_03860</name>
</gene>